<reference evidence="3 4" key="1">
    <citation type="submission" date="2020-05" db="EMBL/GenBank/DDBJ databases">
        <title>Identification and distribution of gene clusters putatively required for synthesis of sphingolipid metabolism inhibitors in phylogenetically diverse species of the filamentous fungus Fusarium.</title>
        <authorList>
            <person name="Kim H.-S."/>
            <person name="Busman M."/>
            <person name="Brown D.W."/>
            <person name="Divon H."/>
            <person name="Uhlig S."/>
            <person name="Proctor R.H."/>
        </authorList>
    </citation>
    <scope>NUCLEOTIDE SEQUENCE [LARGE SCALE GENOMIC DNA]</scope>
    <source>
        <strain evidence="3 4">NRRL 25311</strain>
    </source>
</reference>
<dbReference type="EMBL" id="JAAOAK010000228">
    <property type="protein sequence ID" value="KAF5682009.1"/>
    <property type="molecule type" value="Genomic_DNA"/>
</dbReference>
<dbReference type="Pfam" id="PF00069">
    <property type="entry name" value="Pkinase"/>
    <property type="match status" value="1"/>
</dbReference>
<dbReference type="PROSITE" id="PS50011">
    <property type="entry name" value="PROTEIN_KINASE_DOM"/>
    <property type="match status" value="1"/>
</dbReference>
<evidence type="ECO:0000256" key="1">
    <source>
        <dbReference type="SAM" id="MobiDB-lite"/>
    </source>
</evidence>
<dbReference type="PANTHER" id="PTHR33112:SF10">
    <property type="entry name" value="TOL"/>
    <property type="match status" value="1"/>
</dbReference>
<keyword evidence="4" id="KW-1185">Reference proteome</keyword>
<dbReference type="Pfam" id="PF06985">
    <property type="entry name" value="HET"/>
    <property type="match status" value="1"/>
</dbReference>
<dbReference type="CDD" id="cd00180">
    <property type="entry name" value="PKc"/>
    <property type="match status" value="1"/>
</dbReference>
<dbReference type="InterPro" id="IPR011009">
    <property type="entry name" value="Kinase-like_dom_sf"/>
</dbReference>
<dbReference type="AlphaFoldDB" id="A0A8H5X5R8"/>
<sequence length="1149" mass="130021">MAATPWTLVRLMDECENAEKQNSSDEVFIPTTTIELLTSEECVSDILKERNCPNQDALKKRIYDEKCPAKIIFLILARTGKLDRIDQFLSNGFSDHHLPIELLWTREGYKFKSARDSNWTTAPFGAGIDYNDVDYFIQKQWPFLAPIFEREFEYVLQQKVPLPLVKKSIPIASGFSSVSEIEMHPAHAPEQTEHSMAMKKMELESEDQIKYVKKEMANVTSLRLLDHDHLVKAILACTRGKQALFFFPWAKGGDLYKFLKTDSTEGMAAIIWMLDQMIGLSSALSLLADKGYRHGDLKPANVLLFPEKSGSYRLKITDVGLSKLHILATSRRLNGTTAKATTRRYSPPEFDLLFDDDGEPVEDSDDIKLSRKFDVWSLGCVFVEFLIWAKLGRQEYKEFDRSMKSHRRFWNSAQEDLDTKVKDRIQNLEGSIEDTPCDMAVQRILTLVLEQMLLVNSDDRSSASDIHKELKGIRDSYGEYLQPRNVVDLPLGLTAEQAAESDHRQDGQGPSDGSNAMSQSAPKSSGTKDNGLNTTAVPSGNTAAMVQSAKLLNQWTVSPDNDFTQKFFSKTTRPSPPDRSQLCDSCSRLRIWEPNAAISGVVSDFGTRASACDLCNLLYAVSQRISLQEDQELQCFRNGPTFNLNGREGSPMLSLFSDPAFNSHDLGSVQVGYPSLSPPEDPERYHLFQEWLHVCDNEHGHARDAPSGGCAVQMPTRLIHVGESITHLIDIKESGFIRYLALSHCWGGSTSLSTLTDNIDKFRSEIPYKQLPLNFQEAIRVTRALKIPYLWIDSLCIIQDDPEDWRREAARMGQVFSNAYCTIAATSAATSNEGFLTSKFNSTLFATFKSPGGGLLRISEFMEDCNRDLESAPLNTRGWVMQERALSRRTLHFTKTQVYWECGNGLQCERLFKLSNPQSALFADSDFPKAILKYYKGGRITLFQNLYERYSRLNFSYNSDRPVAILGLEKQLSTVLQTGGEFGVFEQYLARSLLWSRPENIFLKSIMFQDDHHVPSWSWMAYEGPITYANIPFDKVEWSTDCLLQSGEETGTDSNRAVLKAVARDIRLDKLDMHDRVKLDEGSDFETPSLRGIVLGKDRKRESRAQVNYVLLVALSEYEPEQAKVYVRVGVAWLLEHNIARDGEDVVIY</sequence>
<evidence type="ECO:0000259" key="2">
    <source>
        <dbReference type="PROSITE" id="PS50011"/>
    </source>
</evidence>
<protein>
    <submittedName>
        <fullName evidence="3">Serine threonine kinase</fullName>
    </submittedName>
</protein>
<dbReference type="InterPro" id="IPR008271">
    <property type="entry name" value="Ser/Thr_kinase_AS"/>
</dbReference>
<evidence type="ECO:0000313" key="4">
    <source>
        <dbReference type="Proteomes" id="UP000562682"/>
    </source>
</evidence>
<proteinExistence type="predicted"/>
<dbReference type="SUPFAM" id="SSF56112">
    <property type="entry name" value="Protein kinase-like (PK-like)"/>
    <property type="match status" value="1"/>
</dbReference>
<dbReference type="PROSITE" id="PS00108">
    <property type="entry name" value="PROTEIN_KINASE_ST"/>
    <property type="match status" value="1"/>
</dbReference>
<feature type="compositionally biased region" description="Polar residues" evidence="1">
    <location>
        <begin position="511"/>
        <end position="538"/>
    </location>
</feature>
<dbReference type="Gene3D" id="1.10.510.10">
    <property type="entry name" value="Transferase(Phosphotransferase) domain 1"/>
    <property type="match status" value="1"/>
</dbReference>
<name>A0A8H5X5R8_9HYPO</name>
<dbReference type="GO" id="GO:0004672">
    <property type="term" value="F:protein kinase activity"/>
    <property type="evidence" value="ECO:0007669"/>
    <property type="project" value="InterPro"/>
</dbReference>
<dbReference type="GO" id="GO:0005524">
    <property type="term" value="F:ATP binding"/>
    <property type="evidence" value="ECO:0007669"/>
    <property type="project" value="InterPro"/>
</dbReference>
<dbReference type="SMART" id="SM00220">
    <property type="entry name" value="S_TKc"/>
    <property type="match status" value="1"/>
</dbReference>
<feature type="domain" description="Protein kinase" evidence="2">
    <location>
        <begin position="165"/>
        <end position="470"/>
    </location>
</feature>
<organism evidence="3 4">
    <name type="scientific">Fusarium denticulatum</name>
    <dbReference type="NCBI Taxonomy" id="48507"/>
    <lineage>
        <taxon>Eukaryota</taxon>
        <taxon>Fungi</taxon>
        <taxon>Dikarya</taxon>
        <taxon>Ascomycota</taxon>
        <taxon>Pezizomycotina</taxon>
        <taxon>Sordariomycetes</taxon>
        <taxon>Hypocreomycetidae</taxon>
        <taxon>Hypocreales</taxon>
        <taxon>Nectriaceae</taxon>
        <taxon>Fusarium</taxon>
        <taxon>Fusarium fujikuroi species complex</taxon>
    </lineage>
</organism>
<dbReference type="Proteomes" id="UP000562682">
    <property type="component" value="Unassembled WGS sequence"/>
</dbReference>
<dbReference type="PANTHER" id="PTHR33112">
    <property type="entry name" value="DOMAIN PROTEIN, PUTATIVE-RELATED"/>
    <property type="match status" value="1"/>
</dbReference>
<evidence type="ECO:0000313" key="3">
    <source>
        <dbReference type="EMBL" id="KAF5682009.1"/>
    </source>
</evidence>
<dbReference type="InterPro" id="IPR000719">
    <property type="entry name" value="Prot_kinase_dom"/>
</dbReference>
<comment type="caution">
    <text evidence="3">The sequence shown here is derived from an EMBL/GenBank/DDBJ whole genome shotgun (WGS) entry which is preliminary data.</text>
</comment>
<keyword evidence="3" id="KW-0808">Transferase</keyword>
<gene>
    <name evidence="3" type="ORF">FDENT_7861</name>
</gene>
<keyword evidence="3" id="KW-0418">Kinase</keyword>
<feature type="region of interest" description="Disordered" evidence="1">
    <location>
        <begin position="498"/>
        <end position="538"/>
    </location>
</feature>
<dbReference type="InterPro" id="IPR010730">
    <property type="entry name" value="HET"/>
</dbReference>
<accession>A0A8H5X5R8</accession>